<dbReference type="SUPFAM" id="SSF141523">
    <property type="entry name" value="L,D-transpeptidase catalytic domain-like"/>
    <property type="match status" value="1"/>
</dbReference>
<name>A0A6J7E6F6_9ZZZZ</name>
<dbReference type="Gene3D" id="2.40.440.10">
    <property type="entry name" value="L,D-transpeptidase catalytic domain-like"/>
    <property type="match status" value="1"/>
</dbReference>
<dbReference type="PANTHER" id="PTHR30582:SF24">
    <property type="entry name" value="L,D-TRANSPEPTIDASE ERFK_SRFK-RELATED"/>
    <property type="match status" value="1"/>
</dbReference>
<dbReference type="GO" id="GO:0016757">
    <property type="term" value="F:glycosyltransferase activity"/>
    <property type="evidence" value="ECO:0007669"/>
    <property type="project" value="UniProtKB-KW"/>
</dbReference>
<keyword evidence="7" id="KW-0573">Peptidoglycan synthesis</keyword>
<dbReference type="PROSITE" id="PS52029">
    <property type="entry name" value="LD_TPASE"/>
    <property type="match status" value="1"/>
</dbReference>
<evidence type="ECO:0000256" key="2">
    <source>
        <dbReference type="ARBA" id="ARBA00005992"/>
    </source>
</evidence>
<gene>
    <name evidence="10" type="ORF">UFOPK3423_01029</name>
</gene>
<dbReference type="GO" id="GO:0071972">
    <property type="term" value="F:peptidoglycan L,D-transpeptidase activity"/>
    <property type="evidence" value="ECO:0007669"/>
    <property type="project" value="TreeGrafter"/>
</dbReference>
<evidence type="ECO:0000256" key="5">
    <source>
        <dbReference type="ARBA" id="ARBA00022801"/>
    </source>
</evidence>
<dbReference type="Pfam" id="PF03734">
    <property type="entry name" value="YkuD"/>
    <property type="match status" value="1"/>
</dbReference>
<dbReference type="UniPathway" id="UPA00219"/>
<organism evidence="10">
    <name type="scientific">freshwater metagenome</name>
    <dbReference type="NCBI Taxonomy" id="449393"/>
    <lineage>
        <taxon>unclassified sequences</taxon>
        <taxon>metagenomes</taxon>
        <taxon>ecological metagenomes</taxon>
    </lineage>
</organism>
<keyword evidence="6" id="KW-0133">Cell shape</keyword>
<sequence length="342" mass="36618">MSTALRPLLTAVVSLVAALLLVAASARAQEPARVPDGVSVASVELGGLTLDEATARLGAELAPRFSAPVVIRAAGRRFVLQAARARVRFDAAATARRALTATHSDVTPQVGGAGGAGIVLLPTVRHARLAVRAFAAQIAARVGREPRNAELILGVRRQRVRRARLGVQVDSRRLAAAIDQVLDDPTAPRFVEQRVKRTRPAVNANDIRAANRTIITVSKRDFTLRLFQDLKLRKSYRVAVGQPIYPTPNGTFRISDKQIDPVWSVPNSPWAGELGGSRVAGGSASNPLKARWMGIVNGVGIHGTGDDWSIGSAASHGCIRMHVWDVKDLYPRVPVGTIVLIR</sequence>
<dbReference type="InterPro" id="IPR005490">
    <property type="entry name" value="LD_TPept_cat_dom"/>
</dbReference>
<dbReference type="GO" id="GO:0005576">
    <property type="term" value="C:extracellular region"/>
    <property type="evidence" value="ECO:0007669"/>
    <property type="project" value="TreeGrafter"/>
</dbReference>
<keyword evidence="5" id="KW-0378">Hydrolase</keyword>
<evidence type="ECO:0000256" key="6">
    <source>
        <dbReference type="ARBA" id="ARBA00022960"/>
    </source>
</evidence>
<dbReference type="CDD" id="cd16913">
    <property type="entry name" value="YkuD_like"/>
    <property type="match status" value="1"/>
</dbReference>
<evidence type="ECO:0000256" key="7">
    <source>
        <dbReference type="ARBA" id="ARBA00022984"/>
    </source>
</evidence>
<dbReference type="InterPro" id="IPR050979">
    <property type="entry name" value="LD-transpeptidase"/>
</dbReference>
<evidence type="ECO:0000256" key="1">
    <source>
        <dbReference type="ARBA" id="ARBA00004752"/>
    </source>
</evidence>
<comment type="similarity">
    <text evidence="2">Belongs to the YkuD family.</text>
</comment>
<reference evidence="10" key="1">
    <citation type="submission" date="2020-05" db="EMBL/GenBank/DDBJ databases">
        <authorList>
            <person name="Chiriac C."/>
            <person name="Salcher M."/>
            <person name="Ghai R."/>
            <person name="Kavagutti S V."/>
        </authorList>
    </citation>
    <scope>NUCLEOTIDE SEQUENCE</scope>
</reference>
<evidence type="ECO:0000256" key="4">
    <source>
        <dbReference type="ARBA" id="ARBA00022679"/>
    </source>
</evidence>
<keyword evidence="8" id="KW-0961">Cell wall biogenesis/degradation</keyword>
<dbReference type="AlphaFoldDB" id="A0A6J7E6F6"/>
<dbReference type="GO" id="GO:0018104">
    <property type="term" value="P:peptidoglycan-protein cross-linking"/>
    <property type="evidence" value="ECO:0007669"/>
    <property type="project" value="TreeGrafter"/>
</dbReference>
<dbReference type="GO" id="GO:0008360">
    <property type="term" value="P:regulation of cell shape"/>
    <property type="evidence" value="ECO:0007669"/>
    <property type="project" value="UniProtKB-KW"/>
</dbReference>
<keyword evidence="4" id="KW-0808">Transferase</keyword>
<keyword evidence="3" id="KW-0328">Glycosyltransferase</keyword>
<evidence type="ECO:0000256" key="3">
    <source>
        <dbReference type="ARBA" id="ARBA00022676"/>
    </source>
</evidence>
<dbReference type="GO" id="GO:0071555">
    <property type="term" value="P:cell wall organization"/>
    <property type="evidence" value="ECO:0007669"/>
    <property type="project" value="UniProtKB-KW"/>
</dbReference>
<dbReference type="EMBL" id="CAFBLQ010000108">
    <property type="protein sequence ID" value="CAB4876394.1"/>
    <property type="molecule type" value="Genomic_DNA"/>
</dbReference>
<evidence type="ECO:0000259" key="9">
    <source>
        <dbReference type="PROSITE" id="PS52029"/>
    </source>
</evidence>
<proteinExistence type="inferred from homology"/>
<feature type="domain" description="L,D-TPase catalytic" evidence="9">
    <location>
        <begin position="213"/>
        <end position="342"/>
    </location>
</feature>
<dbReference type="InterPro" id="IPR038063">
    <property type="entry name" value="Transpep_catalytic_dom"/>
</dbReference>
<protein>
    <submittedName>
        <fullName evidence="10">Unannotated protein</fullName>
    </submittedName>
</protein>
<evidence type="ECO:0000256" key="8">
    <source>
        <dbReference type="ARBA" id="ARBA00023316"/>
    </source>
</evidence>
<dbReference type="PANTHER" id="PTHR30582">
    <property type="entry name" value="L,D-TRANSPEPTIDASE"/>
    <property type="match status" value="1"/>
</dbReference>
<accession>A0A6J7E6F6</accession>
<evidence type="ECO:0000313" key="10">
    <source>
        <dbReference type="EMBL" id="CAB4876394.1"/>
    </source>
</evidence>
<comment type="pathway">
    <text evidence="1">Cell wall biogenesis; peptidoglycan biosynthesis.</text>
</comment>